<dbReference type="EC" id="3.1.6.6" evidence="8"/>
<reference evidence="8 9" key="1">
    <citation type="submission" date="2019-02" db="EMBL/GenBank/DDBJ databases">
        <title>Deep-cultivation of Planctomycetes and their phenomic and genomic characterization uncovers novel biology.</title>
        <authorList>
            <person name="Wiegand S."/>
            <person name="Jogler M."/>
            <person name="Boedeker C."/>
            <person name="Pinto D."/>
            <person name="Vollmers J."/>
            <person name="Rivas-Marin E."/>
            <person name="Kohn T."/>
            <person name="Peeters S.H."/>
            <person name="Heuer A."/>
            <person name="Rast P."/>
            <person name="Oberbeckmann S."/>
            <person name="Bunk B."/>
            <person name="Jeske O."/>
            <person name="Meyerdierks A."/>
            <person name="Storesund J.E."/>
            <person name="Kallscheuer N."/>
            <person name="Luecker S."/>
            <person name="Lage O.M."/>
            <person name="Pohl T."/>
            <person name="Merkel B.J."/>
            <person name="Hornburger P."/>
            <person name="Mueller R.-W."/>
            <person name="Bruemmer F."/>
            <person name="Labrenz M."/>
            <person name="Spormann A.M."/>
            <person name="Op Den Camp H."/>
            <person name="Overmann J."/>
            <person name="Amann R."/>
            <person name="Jetten M.S.M."/>
            <person name="Mascher T."/>
            <person name="Medema M.H."/>
            <person name="Devos D.P."/>
            <person name="Kaster A.-K."/>
            <person name="Ovreas L."/>
            <person name="Rohde M."/>
            <person name="Galperin M.Y."/>
            <person name="Jogler C."/>
        </authorList>
    </citation>
    <scope>NUCLEOTIDE SEQUENCE [LARGE SCALE GENOMIC DNA]</scope>
    <source>
        <strain evidence="8 9">Pan54</strain>
    </source>
</reference>
<evidence type="ECO:0000313" key="8">
    <source>
        <dbReference type="EMBL" id="TWT63807.1"/>
    </source>
</evidence>
<dbReference type="GO" id="GO:0004423">
    <property type="term" value="F:iduronate-2-sulfatase activity"/>
    <property type="evidence" value="ECO:0007669"/>
    <property type="project" value="InterPro"/>
</dbReference>
<comment type="cofactor">
    <cofactor evidence="1">
        <name>Ca(2+)</name>
        <dbReference type="ChEBI" id="CHEBI:29108"/>
    </cofactor>
</comment>
<dbReference type="GO" id="GO:0005737">
    <property type="term" value="C:cytoplasm"/>
    <property type="evidence" value="ECO:0007669"/>
    <property type="project" value="TreeGrafter"/>
</dbReference>
<keyword evidence="4" id="KW-0732">Signal</keyword>
<keyword evidence="3" id="KW-0479">Metal-binding</keyword>
<evidence type="ECO:0000259" key="7">
    <source>
        <dbReference type="Pfam" id="PF00884"/>
    </source>
</evidence>
<evidence type="ECO:0000256" key="6">
    <source>
        <dbReference type="ARBA" id="ARBA00022837"/>
    </source>
</evidence>
<proteinExistence type="inferred from homology"/>
<evidence type="ECO:0000256" key="3">
    <source>
        <dbReference type="ARBA" id="ARBA00022723"/>
    </source>
</evidence>
<dbReference type="Pfam" id="PF00884">
    <property type="entry name" value="Sulfatase"/>
    <property type="match status" value="1"/>
</dbReference>
<name>A0A5C5XKQ7_9PLAN</name>
<accession>A0A5C5XKQ7</accession>
<evidence type="ECO:0000256" key="1">
    <source>
        <dbReference type="ARBA" id="ARBA00001913"/>
    </source>
</evidence>
<keyword evidence="6" id="KW-0106">Calcium</keyword>
<sequence length="470" mass="53434">MPRSLSLFCWLLLGFISCSIVSERVQAEERPNVLFIAVDDLRPEIHNYGINKMVTPNFDRLAAQGVQFNRAYCNIAVCGASRASLMSGLRPTPKRFTSYLTRIDKDAPEVTSLPKLFKDQGYTTISNGKIYHHKNDDPTAWSEPAWRGKKSSLWWVMAENQPEPGSNKRGPAFEAAVELDENYPDAITCEKTIQDLKRLAKKEEPFFLACGFYRPHLPFVAPQKYWDLYPEDEVILPDNMYFPHDLSQAFQYRWGEMRSYRGIPPQGPVTEVTARNLIRGYHACVSFIDAQLGRLLDELDQLGIADNTIVVLWGDHGWQLGEHGFWCKHTNFEVATRTPLYIAGPGIEGGRACEKLVEFVDIYPTLCELAKIDKPEHLQGKSMQVLLNDVNAEFKEAVYTRHGGGDAVRTSDFRYMEIRTKNGAGDYLGEGLFDLKNDPAENYDFSINPNFAETRESLKEMLKQHKASVE</sequence>
<feature type="domain" description="Sulfatase N-terminal" evidence="7">
    <location>
        <begin position="31"/>
        <end position="371"/>
    </location>
</feature>
<dbReference type="GO" id="GO:0047753">
    <property type="term" value="F:choline-sulfatase activity"/>
    <property type="evidence" value="ECO:0007669"/>
    <property type="project" value="UniProtKB-EC"/>
</dbReference>
<keyword evidence="9" id="KW-1185">Reference proteome</keyword>
<dbReference type="PANTHER" id="PTHR45953">
    <property type="entry name" value="IDURONATE 2-SULFATASE"/>
    <property type="match status" value="1"/>
</dbReference>
<comment type="caution">
    <text evidence="8">The sequence shown here is derived from an EMBL/GenBank/DDBJ whole genome shotgun (WGS) entry which is preliminary data.</text>
</comment>
<dbReference type="GO" id="GO:0046872">
    <property type="term" value="F:metal ion binding"/>
    <property type="evidence" value="ECO:0007669"/>
    <property type="project" value="UniProtKB-KW"/>
</dbReference>
<evidence type="ECO:0000313" key="9">
    <source>
        <dbReference type="Proteomes" id="UP000316095"/>
    </source>
</evidence>
<protein>
    <submittedName>
        <fullName evidence="8">Choline-sulfatase</fullName>
        <ecNumber evidence="8">3.1.6.6</ecNumber>
    </submittedName>
</protein>
<dbReference type="Proteomes" id="UP000316095">
    <property type="component" value="Unassembled WGS sequence"/>
</dbReference>
<keyword evidence="5 8" id="KW-0378">Hydrolase</keyword>
<dbReference type="EMBL" id="SJPG01000001">
    <property type="protein sequence ID" value="TWT63807.1"/>
    <property type="molecule type" value="Genomic_DNA"/>
</dbReference>
<dbReference type="InterPro" id="IPR035874">
    <property type="entry name" value="IDS"/>
</dbReference>
<dbReference type="Gene3D" id="3.40.720.10">
    <property type="entry name" value="Alkaline Phosphatase, subunit A"/>
    <property type="match status" value="1"/>
</dbReference>
<dbReference type="AlphaFoldDB" id="A0A5C5XKQ7"/>
<evidence type="ECO:0000256" key="4">
    <source>
        <dbReference type="ARBA" id="ARBA00022729"/>
    </source>
</evidence>
<gene>
    <name evidence="8" type="primary">betC_12</name>
    <name evidence="8" type="ORF">Pan54_45660</name>
</gene>
<dbReference type="InterPro" id="IPR017850">
    <property type="entry name" value="Alkaline_phosphatase_core_sf"/>
</dbReference>
<evidence type="ECO:0000256" key="5">
    <source>
        <dbReference type="ARBA" id="ARBA00022801"/>
    </source>
</evidence>
<dbReference type="PANTHER" id="PTHR45953:SF1">
    <property type="entry name" value="IDURONATE 2-SULFATASE"/>
    <property type="match status" value="1"/>
</dbReference>
<organism evidence="8 9">
    <name type="scientific">Rubinisphaera italica</name>
    <dbReference type="NCBI Taxonomy" id="2527969"/>
    <lineage>
        <taxon>Bacteria</taxon>
        <taxon>Pseudomonadati</taxon>
        <taxon>Planctomycetota</taxon>
        <taxon>Planctomycetia</taxon>
        <taxon>Planctomycetales</taxon>
        <taxon>Planctomycetaceae</taxon>
        <taxon>Rubinisphaera</taxon>
    </lineage>
</organism>
<dbReference type="RefSeq" id="WP_165441921.1">
    <property type="nucleotide sequence ID" value="NZ_SJPG01000001.1"/>
</dbReference>
<dbReference type="PROSITE" id="PS51257">
    <property type="entry name" value="PROKAR_LIPOPROTEIN"/>
    <property type="match status" value="1"/>
</dbReference>
<evidence type="ECO:0000256" key="2">
    <source>
        <dbReference type="ARBA" id="ARBA00008779"/>
    </source>
</evidence>
<dbReference type="CDD" id="cd16030">
    <property type="entry name" value="iduronate-2-sulfatase"/>
    <property type="match status" value="1"/>
</dbReference>
<comment type="similarity">
    <text evidence="2">Belongs to the sulfatase family.</text>
</comment>
<dbReference type="SUPFAM" id="SSF53649">
    <property type="entry name" value="Alkaline phosphatase-like"/>
    <property type="match status" value="1"/>
</dbReference>
<dbReference type="InterPro" id="IPR000917">
    <property type="entry name" value="Sulfatase_N"/>
</dbReference>